<gene>
    <name evidence="3" type="primary">srfAB</name>
    <name evidence="3" type="ORF">NCTC9637_02620</name>
</gene>
<dbReference type="PANTHER" id="PTHR45527">
    <property type="entry name" value="NONRIBOSOMAL PEPTIDE SYNTHETASE"/>
    <property type="match status" value="1"/>
</dbReference>
<dbReference type="EMBL" id="UGLB01000003">
    <property type="protein sequence ID" value="STT47695.1"/>
    <property type="molecule type" value="Genomic_DNA"/>
</dbReference>
<dbReference type="Pfam" id="PF00501">
    <property type="entry name" value="AMP-binding"/>
    <property type="match status" value="1"/>
</dbReference>
<protein>
    <submittedName>
        <fullName evidence="3">Peptide/polyketide synthase</fullName>
    </submittedName>
</protein>
<feature type="domain" description="AMP-dependent synthetase/ligase" evidence="1">
    <location>
        <begin position="244"/>
        <end position="323"/>
    </location>
</feature>
<dbReference type="GO" id="GO:0031177">
    <property type="term" value="F:phosphopantetheine binding"/>
    <property type="evidence" value="ECO:0007669"/>
    <property type="project" value="TreeGrafter"/>
</dbReference>
<dbReference type="GO" id="GO:0043041">
    <property type="term" value="P:amino acid activation for nonribosomal peptide biosynthetic process"/>
    <property type="evidence" value="ECO:0007669"/>
    <property type="project" value="TreeGrafter"/>
</dbReference>
<reference evidence="3 4" key="1">
    <citation type="submission" date="2018-06" db="EMBL/GenBank/DDBJ databases">
        <authorList>
            <consortium name="Pathogen Informatics"/>
            <person name="Doyle S."/>
        </authorList>
    </citation>
    <scope>NUCLEOTIDE SEQUENCE [LARGE SCALE GENOMIC DNA]</scope>
    <source>
        <strain evidence="3 4">NCTC9637</strain>
    </source>
</reference>
<dbReference type="GO" id="GO:0016877">
    <property type="term" value="F:ligase activity, forming carbon-sulfur bonds"/>
    <property type="evidence" value="ECO:0007669"/>
    <property type="project" value="UniProtKB-ARBA"/>
</dbReference>
<dbReference type="Gene3D" id="3.30.559.30">
    <property type="entry name" value="Nonribosomal peptide synthetase, condensation domain"/>
    <property type="match status" value="1"/>
</dbReference>
<evidence type="ECO:0000259" key="2">
    <source>
        <dbReference type="Pfam" id="PF00668"/>
    </source>
</evidence>
<accession>A0A377W1C6</accession>
<evidence type="ECO:0000313" key="3">
    <source>
        <dbReference type="EMBL" id="STT47695.1"/>
    </source>
</evidence>
<sequence>MEINFSPDVCQKIQTLCSDYRITPAVIFYVAWGILLQRWCYADDVLFGATISGRNIPIDGIEETLGLFINTLPLRLRDDGATLLQHLQRMHQTLIAHYSNEHDALASIQRLVHKEGHAGDLFNTLVVLENYPVDMTLLSCASPVAIRHLSVHEQTHYPLTLTITQQKGFRFSIAYALNYLTNNMAQALLMHLSYLLEQLVDNPQRPIAALVNLSPCQQAQVLQPYLERMACRDWDSQSNVIEQFHQVAATSPAQVAVVDELCALTYSELAAQAEQLAAYLVQQGVMVGDTVGIISERRVNTVVAIIAIMLIGGCLCAHQPRLPSG</sequence>
<dbReference type="InterPro" id="IPR042099">
    <property type="entry name" value="ANL_N_sf"/>
</dbReference>
<dbReference type="InterPro" id="IPR000873">
    <property type="entry name" value="AMP-dep_synth/lig_dom"/>
</dbReference>
<proteinExistence type="predicted"/>
<name>A0A377W1C6_KLEPN</name>
<dbReference type="Pfam" id="PF00668">
    <property type="entry name" value="Condensation"/>
    <property type="match status" value="1"/>
</dbReference>
<dbReference type="PANTHER" id="PTHR45527:SF1">
    <property type="entry name" value="FATTY ACID SYNTHASE"/>
    <property type="match status" value="1"/>
</dbReference>
<dbReference type="Gene3D" id="3.40.50.12780">
    <property type="entry name" value="N-terminal domain of ligase-like"/>
    <property type="match status" value="1"/>
</dbReference>
<dbReference type="AlphaFoldDB" id="A0A377W1C6"/>
<dbReference type="Proteomes" id="UP000255099">
    <property type="component" value="Unassembled WGS sequence"/>
</dbReference>
<dbReference type="Gene3D" id="3.30.559.10">
    <property type="entry name" value="Chloramphenicol acetyltransferase-like domain"/>
    <property type="match status" value="1"/>
</dbReference>
<dbReference type="GO" id="GO:0005737">
    <property type="term" value="C:cytoplasm"/>
    <property type="evidence" value="ECO:0007669"/>
    <property type="project" value="TreeGrafter"/>
</dbReference>
<evidence type="ECO:0000259" key="1">
    <source>
        <dbReference type="Pfam" id="PF00501"/>
    </source>
</evidence>
<dbReference type="InterPro" id="IPR023213">
    <property type="entry name" value="CAT-like_dom_sf"/>
</dbReference>
<dbReference type="SUPFAM" id="SSF56801">
    <property type="entry name" value="Acetyl-CoA synthetase-like"/>
    <property type="match status" value="1"/>
</dbReference>
<dbReference type="GO" id="GO:0044550">
    <property type="term" value="P:secondary metabolite biosynthetic process"/>
    <property type="evidence" value="ECO:0007669"/>
    <property type="project" value="TreeGrafter"/>
</dbReference>
<dbReference type="InterPro" id="IPR001242">
    <property type="entry name" value="Condensation_dom"/>
</dbReference>
<evidence type="ECO:0000313" key="4">
    <source>
        <dbReference type="Proteomes" id="UP000255099"/>
    </source>
</evidence>
<organism evidence="3 4">
    <name type="scientific">Klebsiella pneumoniae</name>
    <dbReference type="NCBI Taxonomy" id="573"/>
    <lineage>
        <taxon>Bacteria</taxon>
        <taxon>Pseudomonadati</taxon>
        <taxon>Pseudomonadota</taxon>
        <taxon>Gammaproteobacteria</taxon>
        <taxon>Enterobacterales</taxon>
        <taxon>Enterobacteriaceae</taxon>
        <taxon>Klebsiella/Raoultella group</taxon>
        <taxon>Klebsiella</taxon>
        <taxon>Klebsiella pneumoniae complex</taxon>
    </lineage>
</organism>
<dbReference type="SUPFAM" id="SSF52777">
    <property type="entry name" value="CoA-dependent acyltransferases"/>
    <property type="match status" value="1"/>
</dbReference>
<feature type="domain" description="Condensation" evidence="2">
    <location>
        <begin position="2"/>
        <end position="221"/>
    </location>
</feature>